<comment type="caution">
    <text evidence="1">The sequence shown here is derived from an EMBL/GenBank/DDBJ whole genome shotgun (WGS) entry which is preliminary data.</text>
</comment>
<reference evidence="1 2" key="1">
    <citation type="journal article" date="2003" name="Int. J. Syst. Evol. Microbiol.">
        <title>Bacillus nealsonii sp. nov., isolated from a spacecraft-assembly facility, whose spores are gamma-radiation resistant.</title>
        <authorList>
            <person name="Venkateswaran K."/>
            <person name="Kempf M."/>
            <person name="Chen F."/>
            <person name="Satomi M."/>
            <person name="Nicholson W."/>
            <person name="Kern R."/>
        </authorList>
    </citation>
    <scope>NUCLEOTIDE SEQUENCE [LARGE SCALE GENOMIC DNA]</scope>
    <source>
        <strain evidence="1 2">FO-92</strain>
    </source>
</reference>
<evidence type="ECO:0000313" key="1">
    <source>
        <dbReference type="EMBL" id="PKG22623.1"/>
    </source>
</evidence>
<dbReference type="AlphaFoldDB" id="A0A2N0YZE0"/>
<protein>
    <submittedName>
        <fullName evidence="1">Uncharacterized protein</fullName>
    </submittedName>
</protein>
<sequence>MVQQSIMNTIRALPNEKQTKARWEQQWYWYEGIIKRKDYRTREVLENLKVIRDLNPDASMAIWNFLRLANTGLPFGGCHTKRQTGKTEYGFAKQLCSKCRETIWWWIRSTDKHYAIDRLYPRSYCFRSGAG</sequence>
<dbReference type="Proteomes" id="UP000233375">
    <property type="component" value="Unassembled WGS sequence"/>
</dbReference>
<dbReference type="EMBL" id="PISE01000037">
    <property type="protein sequence ID" value="PKG22623.1"/>
    <property type="molecule type" value="Genomic_DNA"/>
</dbReference>
<accession>A0A2N0YZE0</accession>
<keyword evidence="2" id="KW-1185">Reference proteome</keyword>
<proteinExistence type="predicted"/>
<organism evidence="1 2">
    <name type="scientific">Niallia nealsonii</name>
    <dbReference type="NCBI Taxonomy" id="115979"/>
    <lineage>
        <taxon>Bacteria</taxon>
        <taxon>Bacillati</taxon>
        <taxon>Bacillota</taxon>
        <taxon>Bacilli</taxon>
        <taxon>Bacillales</taxon>
        <taxon>Bacillaceae</taxon>
        <taxon>Niallia</taxon>
    </lineage>
</organism>
<gene>
    <name evidence="1" type="ORF">CWS01_15945</name>
</gene>
<evidence type="ECO:0000313" key="2">
    <source>
        <dbReference type="Proteomes" id="UP000233375"/>
    </source>
</evidence>
<name>A0A2N0YZE0_9BACI</name>